<proteinExistence type="predicted"/>
<reference evidence="1 2" key="1">
    <citation type="submission" date="2018-11" db="EMBL/GenBank/DDBJ databases">
        <title>Complete genome sequence of Microcystis aeruginosa NIES-102.</title>
        <authorList>
            <person name="Yamaguchi H."/>
            <person name="Suzuki S."/>
            <person name="Kawachi M."/>
        </authorList>
    </citation>
    <scope>NUCLEOTIDE SEQUENCE [LARGE SCALE GENOMIC DNA]</scope>
    <source>
        <strain evidence="1 2">NIES-102</strain>
    </source>
</reference>
<protein>
    <recommendedName>
        <fullName evidence="3">Transposase</fullName>
    </recommendedName>
</protein>
<dbReference type="AlphaFoldDB" id="A0A3G9K241"/>
<sequence length="148" mass="17469">MAYSKKNQLRPWKTQRYCIPEQDLARFVAQMEVVLDLYGTQPSEEEPLIAMDEASKQLLGEVYPPIPMQPGQDKKEDYHYSREGVQALFMFFDPHRGWRRVSNRDSRTRIDWAEEIRQLLDVDYPTHIPHPKCHNVSKEEGARVKILI</sequence>
<accession>A0A3G9K241</accession>
<evidence type="ECO:0008006" key="3">
    <source>
        <dbReference type="Google" id="ProtNLM"/>
    </source>
</evidence>
<dbReference type="Proteomes" id="UP000278152">
    <property type="component" value="Chromosome"/>
</dbReference>
<name>A0A3G9K241_MICVR</name>
<dbReference type="KEGG" id="mvz:myaer102_40840"/>
<evidence type="ECO:0000313" key="1">
    <source>
        <dbReference type="EMBL" id="BBH41469.1"/>
    </source>
</evidence>
<dbReference type="EMBL" id="AP019314">
    <property type="protein sequence ID" value="BBH41469.1"/>
    <property type="molecule type" value="Genomic_DNA"/>
</dbReference>
<organism evidence="1 2">
    <name type="scientific">Microcystis viridis NIES-102</name>
    <dbReference type="NCBI Taxonomy" id="213615"/>
    <lineage>
        <taxon>Bacteria</taxon>
        <taxon>Bacillati</taxon>
        <taxon>Cyanobacteriota</taxon>
        <taxon>Cyanophyceae</taxon>
        <taxon>Oscillatoriophycideae</taxon>
        <taxon>Chroococcales</taxon>
        <taxon>Microcystaceae</taxon>
        <taxon>Microcystis</taxon>
    </lineage>
</organism>
<gene>
    <name evidence="1" type="ORF">myaer102_40840</name>
</gene>
<evidence type="ECO:0000313" key="2">
    <source>
        <dbReference type="Proteomes" id="UP000278152"/>
    </source>
</evidence>